<comment type="pathway">
    <text evidence="2">Cofactor biosynthesis; NAD(+) biosynthesis; quinolinate from iminoaspartate: step 1/1.</text>
</comment>
<dbReference type="InterPro" id="IPR036094">
    <property type="entry name" value="NadA_sf"/>
</dbReference>
<gene>
    <name evidence="11" type="primary">nadA</name>
    <name evidence="11" type="ORF">P0082_03560</name>
</gene>
<dbReference type="NCBIfam" id="NF006879">
    <property type="entry name" value="PRK09375.1-4"/>
    <property type="match status" value="1"/>
</dbReference>
<reference evidence="11 12" key="1">
    <citation type="submission" date="2023-04" db="EMBL/GenBank/DDBJ databases">
        <title>Spirochaete genome identified in red abalone sample constitutes a novel genus.</title>
        <authorList>
            <person name="Sharma S.P."/>
            <person name="Purcell C.M."/>
            <person name="Hyde J.R."/>
            <person name="Severin A.J."/>
        </authorList>
    </citation>
    <scope>NUCLEOTIDE SEQUENCE [LARGE SCALE GENOMIC DNA]</scope>
    <source>
        <strain evidence="11 12">SP-2023</strain>
    </source>
</reference>
<keyword evidence="9" id="KW-0411">Iron-sulfur</keyword>
<dbReference type="PANTHER" id="PTHR30573">
    <property type="entry name" value="QUINOLINATE SYNTHETASE A"/>
    <property type="match status" value="1"/>
</dbReference>
<dbReference type="EMBL" id="CP123443">
    <property type="protein sequence ID" value="WGK69947.1"/>
    <property type="molecule type" value="Genomic_DNA"/>
</dbReference>
<dbReference type="EC" id="2.5.1.72" evidence="3 10"/>
<dbReference type="SUPFAM" id="SSF142754">
    <property type="entry name" value="NadA-like"/>
    <property type="match status" value="1"/>
</dbReference>
<dbReference type="RefSeq" id="WP_326928146.1">
    <property type="nucleotide sequence ID" value="NZ_CP123443.1"/>
</dbReference>
<dbReference type="Gene3D" id="3.40.50.10800">
    <property type="entry name" value="NadA-like"/>
    <property type="match status" value="3"/>
</dbReference>
<evidence type="ECO:0000256" key="8">
    <source>
        <dbReference type="ARBA" id="ARBA00023004"/>
    </source>
</evidence>
<keyword evidence="7" id="KW-0479">Metal-binding</keyword>
<evidence type="ECO:0000256" key="3">
    <source>
        <dbReference type="ARBA" id="ARBA00012669"/>
    </source>
</evidence>
<evidence type="ECO:0000256" key="6">
    <source>
        <dbReference type="ARBA" id="ARBA00022679"/>
    </source>
</evidence>
<dbReference type="NCBIfam" id="NF006878">
    <property type="entry name" value="PRK09375.1-2"/>
    <property type="match status" value="1"/>
</dbReference>
<proteinExistence type="predicted"/>
<dbReference type="NCBIfam" id="TIGR00550">
    <property type="entry name" value="nadA"/>
    <property type="match status" value="1"/>
</dbReference>
<keyword evidence="8" id="KW-0408">Iron</keyword>
<dbReference type="PANTHER" id="PTHR30573:SF0">
    <property type="entry name" value="QUINOLINATE SYNTHASE, CHLOROPLASTIC"/>
    <property type="match status" value="1"/>
</dbReference>
<evidence type="ECO:0000256" key="9">
    <source>
        <dbReference type="ARBA" id="ARBA00023014"/>
    </source>
</evidence>
<organism evidence="11 12">
    <name type="scientific">Candidatus Haliotispira prima</name>
    <dbReference type="NCBI Taxonomy" id="3034016"/>
    <lineage>
        <taxon>Bacteria</taxon>
        <taxon>Pseudomonadati</taxon>
        <taxon>Spirochaetota</taxon>
        <taxon>Spirochaetia</taxon>
        <taxon>Spirochaetales</taxon>
        <taxon>Spirochaetaceae</taxon>
        <taxon>Candidatus Haliotispira</taxon>
    </lineage>
</organism>
<evidence type="ECO:0000313" key="12">
    <source>
        <dbReference type="Proteomes" id="UP001228690"/>
    </source>
</evidence>
<comment type="cofactor">
    <cofactor evidence="1">
        <name>[4Fe-4S] cluster</name>
        <dbReference type="ChEBI" id="CHEBI:49883"/>
    </cofactor>
</comment>
<sequence length="347" mass="38966">MSELLQITERPRLEYSEEVAEELLPLYQKVRDVIPPMEWAFHAPYIKAINELKKERNAVILAHNYMGPEIFHGVGDFRGDSLQLAIEAGRTDAEIIVQAGVHFMAETSKLMNPEKLVLMPDMEAGCSLAESITAEDVRLLREQQPGLPIVTYINTSAAVKAECDVTCTSANAANIVRRIAAEFGTREVIMLPDEYLAKNIAAELKAEGLKLLIWQGHCEVHERFRPEDLRTMRGDNPGLKIVAHPECPPDVIKEADFAGSTSAMIRWIEEKQPKKVMLVTECSMSANIAVTAPSVRFIRPCNLCPHMKRITLQNILDSLLYLRNPIEIDENIVSRARAAVERMIRLS</sequence>
<evidence type="ECO:0000256" key="7">
    <source>
        <dbReference type="ARBA" id="ARBA00022723"/>
    </source>
</evidence>
<evidence type="ECO:0000313" key="11">
    <source>
        <dbReference type="EMBL" id="WGK69947.1"/>
    </source>
</evidence>
<keyword evidence="4" id="KW-0004">4Fe-4S</keyword>
<keyword evidence="12" id="KW-1185">Reference proteome</keyword>
<dbReference type="InterPro" id="IPR003473">
    <property type="entry name" value="NadA"/>
</dbReference>
<accession>A0ABY8MIV4</accession>
<evidence type="ECO:0000256" key="5">
    <source>
        <dbReference type="ARBA" id="ARBA00022642"/>
    </source>
</evidence>
<evidence type="ECO:0000256" key="4">
    <source>
        <dbReference type="ARBA" id="ARBA00022485"/>
    </source>
</evidence>
<protein>
    <recommendedName>
        <fullName evidence="3 10">Quinolinate synthase</fullName>
        <ecNumber evidence="3 10">2.5.1.72</ecNumber>
    </recommendedName>
</protein>
<evidence type="ECO:0000256" key="1">
    <source>
        <dbReference type="ARBA" id="ARBA00001966"/>
    </source>
</evidence>
<evidence type="ECO:0000256" key="10">
    <source>
        <dbReference type="NCBIfam" id="TIGR00550"/>
    </source>
</evidence>
<dbReference type="Pfam" id="PF02445">
    <property type="entry name" value="NadA"/>
    <property type="match status" value="1"/>
</dbReference>
<keyword evidence="6 11" id="KW-0808">Transferase</keyword>
<dbReference type="GO" id="GO:0016740">
    <property type="term" value="F:transferase activity"/>
    <property type="evidence" value="ECO:0007669"/>
    <property type="project" value="UniProtKB-KW"/>
</dbReference>
<dbReference type="Proteomes" id="UP001228690">
    <property type="component" value="Chromosome"/>
</dbReference>
<evidence type="ECO:0000256" key="2">
    <source>
        <dbReference type="ARBA" id="ARBA00005065"/>
    </source>
</evidence>
<name>A0ABY8MIV4_9SPIO</name>
<keyword evidence="5" id="KW-0662">Pyridine nucleotide biosynthesis</keyword>